<evidence type="ECO:0000256" key="1">
    <source>
        <dbReference type="SAM" id="Phobius"/>
    </source>
</evidence>
<dbReference type="EMBL" id="JAVRHX010000002">
    <property type="protein sequence ID" value="MDT0594869.1"/>
    <property type="molecule type" value="Genomic_DNA"/>
</dbReference>
<dbReference type="Gene3D" id="1.20.1640.10">
    <property type="entry name" value="Multidrug efflux transporter AcrB transmembrane domain"/>
    <property type="match status" value="2"/>
</dbReference>
<dbReference type="PANTHER" id="PTHR32063">
    <property type="match status" value="1"/>
</dbReference>
<gene>
    <name evidence="2" type="ORF">RM552_08465</name>
</gene>
<dbReference type="Gene3D" id="3.30.70.1430">
    <property type="entry name" value="Multidrug efflux transporter AcrB pore domain"/>
    <property type="match status" value="2"/>
</dbReference>
<feature type="transmembrane region" description="Helical" evidence="1">
    <location>
        <begin position="346"/>
        <end position="365"/>
    </location>
</feature>
<sequence length="1036" mass="111244">MSFQSYSQGKSNQSNIIDNDLPSLSVRRPVLIVVVNLLIMIAGFAALSGLEVRELPDVDRPRLTVSASFPGGSPETVDTEVTSRLEGAIARVNGVKTIRAQSEENSSRTVVEFRPGINLEDAANETREAVARVQRELPPEVERLAIIKADNDAQAVVNIAIASDQMSLEALTEVVEIDVAPLFLSIPGVADVRLDGNRERVMRVTIDPLRLTSFNLSVTQVANALRLAPFDVPAGSLRSTDQTLIVRADANSVTAEQVKDIIISGDTKIRDVANVYFGPADARSLVRLDGTPVVGLGVLRQASSNTIEISDEVLVMVEDLKQRFPDLDITVTSDDAQFIRGSVEEVLTSLTFTIILVVATLWLFIGSGRATIVPAAAIPVSLVGALAALWAFGFSINILTLLALVLATGLIVDDAIVVSENIQRKRAAGMGSRAAAVIGSREVFFAVVATTAVLAAVFIPIAFLPSTAGKLFREFGGVLAIAVIISSFVALSLVPALTAKLPLKTSKTHFLDGFATLCANFYSRTLAWSLRMGWLVLVLCILAAGGATMLYNQIDEELLPSEDRGQINVFARGPDGVGINFMERQANKMEDVLLPLVESGDIESIYTIVGRWDPNIVYMRVPLAPWDERTQSQQDILSKIRPGVAQIPGAPGRAFGSNSLNLRGQGGGMEFALTGEDYAEIYQAAVDFGKKIEELHPELGAVDISYKPTQPQLRINIDRRRAEELGVSFADISSTLRVAINGDDVADLNVGDQSVPIILQASNSHLSNPSDLTNLFVSSSTGNLVPLSSLAYITEEGVAAELERHAQRRAIEIELEMDSDIPMQQAVDSIRALANENLEPGIGLVFLGEARTFQETSNQVTLTYVLAFVVVLLVLAAQFESVNSAVVVMITVPFGIAAAIFALFITGTSINIYSQIGLVMLIGLIAKNSILLVEFADQKRDAGMSVHDAIVEAGKVRLRPIMMTLISTVLGGLPLILSTGAGAEARNAIGWVVFGGLAIAVVFTLYLTPVIYKGLARFSKPRADAAKQLQEELERA</sequence>
<dbReference type="InterPro" id="IPR001036">
    <property type="entry name" value="Acrflvin-R"/>
</dbReference>
<dbReference type="Proteomes" id="UP001253545">
    <property type="component" value="Unassembled WGS sequence"/>
</dbReference>
<dbReference type="SUPFAM" id="SSF82714">
    <property type="entry name" value="Multidrug efflux transporter AcrB TolC docking domain, DN and DC subdomains"/>
    <property type="match status" value="2"/>
</dbReference>
<feature type="transmembrane region" description="Helical" evidence="1">
    <location>
        <begin position="861"/>
        <end position="879"/>
    </location>
</feature>
<dbReference type="InterPro" id="IPR027463">
    <property type="entry name" value="AcrB_DN_DC_subdom"/>
</dbReference>
<feature type="transmembrane region" description="Helical" evidence="1">
    <location>
        <begin position="532"/>
        <end position="551"/>
    </location>
</feature>
<dbReference type="Pfam" id="PF00873">
    <property type="entry name" value="ACR_tran"/>
    <property type="match status" value="1"/>
</dbReference>
<feature type="transmembrane region" description="Helical" evidence="1">
    <location>
        <begin position="912"/>
        <end position="935"/>
    </location>
</feature>
<dbReference type="RefSeq" id="WP_311368389.1">
    <property type="nucleotide sequence ID" value="NZ_JAVRHX010000002.1"/>
</dbReference>
<keyword evidence="1" id="KW-0472">Membrane</keyword>
<keyword evidence="3" id="KW-1185">Reference proteome</keyword>
<dbReference type="PRINTS" id="PR00702">
    <property type="entry name" value="ACRIFLAVINRP"/>
</dbReference>
<name>A0ABU2ZQG6_9ALTE</name>
<evidence type="ECO:0000313" key="3">
    <source>
        <dbReference type="Proteomes" id="UP001253545"/>
    </source>
</evidence>
<feature type="transmembrane region" description="Helical" evidence="1">
    <location>
        <begin position="372"/>
        <end position="392"/>
    </location>
</feature>
<proteinExistence type="predicted"/>
<feature type="transmembrane region" description="Helical" evidence="1">
    <location>
        <begin position="956"/>
        <end position="977"/>
    </location>
</feature>
<dbReference type="PANTHER" id="PTHR32063:SF28">
    <property type="entry name" value="BLR2861 PROTEIN"/>
    <property type="match status" value="1"/>
</dbReference>
<feature type="transmembrane region" description="Helical" evidence="1">
    <location>
        <begin position="886"/>
        <end position="906"/>
    </location>
</feature>
<dbReference type="Gene3D" id="3.30.70.1320">
    <property type="entry name" value="Multidrug efflux transporter AcrB pore domain like"/>
    <property type="match status" value="1"/>
</dbReference>
<evidence type="ECO:0000313" key="2">
    <source>
        <dbReference type="EMBL" id="MDT0594869.1"/>
    </source>
</evidence>
<feature type="transmembrane region" description="Helical" evidence="1">
    <location>
        <begin position="398"/>
        <end position="422"/>
    </location>
</feature>
<reference evidence="2 3" key="1">
    <citation type="submission" date="2023-09" db="EMBL/GenBank/DDBJ databases">
        <authorList>
            <person name="Rey-Velasco X."/>
        </authorList>
    </citation>
    <scope>NUCLEOTIDE SEQUENCE [LARGE SCALE GENOMIC DNA]</scope>
    <source>
        <strain evidence="2 3">P117</strain>
    </source>
</reference>
<comment type="caution">
    <text evidence="2">The sequence shown here is derived from an EMBL/GenBank/DDBJ whole genome shotgun (WGS) entry which is preliminary data.</text>
</comment>
<protein>
    <submittedName>
        <fullName evidence="2">Efflux RND transporter permease subunit</fullName>
    </submittedName>
</protein>
<dbReference type="Gene3D" id="3.30.70.1440">
    <property type="entry name" value="Multidrug efflux transporter AcrB pore domain"/>
    <property type="match status" value="1"/>
</dbReference>
<dbReference type="Gene3D" id="3.30.2090.10">
    <property type="entry name" value="Multidrug efflux transporter AcrB TolC docking domain, DN and DC subdomains"/>
    <property type="match status" value="2"/>
</dbReference>
<dbReference type="SUPFAM" id="SSF82693">
    <property type="entry name" value="Multidrug efflux transporter AcrB pore domain, PN1, PN2, PC1 and PC2 subdomains"/>
    <property type="match status" value="3"/>
</dbReference>
<feature type="transmembrane region" description="Helical" evidence="1">
    <location>
        <begin position="989"/>
        <end position="1012"/>
    </location>
</feature>
<feature type="transmembrane region" description="Helical" evidence="1">
    <location>
        <begin position="443"/>
        <end position="463"/>
    </location>
</feature>
<organism evidence="2 3">
    <name type="scientific">Glaciecola petra</name>
    <dbReference type="NCBI Taxonomy" id="3075602"/>
    <lineage>
        <taxon>Bacteria</taxon>
        <taxon>Pseudomonadati</taxon>
        <taxon>Pseudomonadota</taxon>
        <taxon>Gammaproteobacteria</taxon>
        <taxon>Alteromonadales</taxon>
        <taxon>Alteromonadaceae</taxon>
        <taxon>Glaciecola</taxon>
    </lineage>
</organism>
<accession>A0ABU2ZQG6</accession>
<feature type="transmembrane region" description="Helical" evidence="1">
    <location>
        <begin position="30"/>
        <end position="50"/>
    </location>
</feature>
<keyword evidence="1" id="KW-0812">Transmembrane</keyword>
<keyword evidence="1" id="KW-1133">Transmembrane helix</keyword>
<dbReference type="SUPFAM" id="SSF82866">
    <property type="entry name" value="Multidrug efflux transporter AcrB transmembrane domain"/>
    <property type="match status" value="2"/>
</dbReference>
<feature type="transmembrane region" description="Helical" evidence="1">
    <location>
        <begin position="475"/>
        <end position="497"/>
    </location>
</feature>